<sequence length="100" mass="11416">MVLRDTQRDELAASQSGEHRVEERFGMQRHQALRKAHCVPQARLQPRLQPRLNPNERVHLPLLLVFFFRSRIVLLRAVGGHVSEKPPTASTWSCVMSPAA</sequence>
<evidence type="ECO:0000313" key="2">
    <source>
        <dbReference type="EMBL" id="MDR6205692.1"/>
    </source>
</evidence>
<accession>A0ABD5CKA7</accession>
<comment type="caution">
    <text evidence="2">The sequence shown here is derived from an EMBL/GenBank/DDBJ whole genome shotgun (WGS) entry which is preliminary data.</text>
</comment>
<feature type="region of interest" description="Disordered" evidence="1">
    <location>
        <begin position="1"/>
        <end position="23"/>
    </location>
</feature>
<evidence type="ECO:0000313" key="3">
    <source>
        <dbReference type="Proteomes" id="UP001245184"/>
    </source>
</evidence>
<reference evidence="2 3" key="1">
    <citation type="submission" date="2023-08" db="EMBL/GenBank/DDBJ databases">
        <title>Genome sequencing of plant associated microbes to promote plant fitness in Sorghum bicolor and Oryza sativa.</title>
        <authorList>
            <person name="Coleman-Derr D."/>
        </authorList>
    </citation>
    <scope>NUCLEOTIDE SEQUENCE [LARGE SCALE GENOMIC DNA]</scope>
    <source>
        <strain evidence="2 3">SLBN-33</strain>
    </source>
</reference>
<proteinExistence type="predicted"/>
<gene>
    <name evidence="2" type="ORF">QF025_004412</name>
</gene>
<organism evidence="2 3">
    <name type="scientific">Paraburkholderia graminis</name>
    <dbReference type="NCBI Taxonomy" id="60548"/>
    <lineage>
        <taxon>Bacteria</taxon>
        <taxon>Pseudomonadati</taxon>
        <taxon>Pseudomonadota</taxon>
        <taxon>Betaproteobacteria</taxon>
        <taxon>Burkholderiales</taxon>
        <taxon>Burkholderiaceae</taxon>
        <taxon>Paraburkholderia</taxon>
    </lineage>
</organism>
<dbReference type="Proteomes" id="UP001245184">
    <property type="component" value="Unassembled WGS sequence"/>
</dbReference>
<dbReference type="AlphaFoldDB" id="A0ABD5CKA7"/>
<dbReference type="RefSeq" id="WP_310033328.1">
    <property type="nucleotide sequence ID" value="NZ_ATXV01000001.1"/>
</dbReference>
<name>A0ABD5CKA7_9BURK</name>
<protein>
    <submittedName>
        <fullName evidence="2">Uncharacterized protein</fullName>
    </submittedName>
</protein>
<evidence type="ECO:0000256" key="1">
    <source>
        <dbReference type="SAM" id="MobiDB-lite"/>
    </source>
</evidence>
<dbReference type="EMBL" id="JAVIZN010000002">
    <property type="protein sequence ID" value="MDR6205692.1"/>
    <property type="molecule type" value="Genomic_DNA"/>
</dbReference>